<reference evidence="2" key="1">
    <citation type="submission" date="2016-11" db="EMBL/GenBank/DDBJ databases">
        <authorList>
            <person name="Shukria A."/>
            <person name="Stevens D.C."/>
        </authorList>
    </citation>
    <scope>NUCLEOTIDE SEQUENCE [LARGE SCALE GENOMIC DNA]</scope>
    <source>
        <strain evidence="2">Cbfe23</strain>
    </source>
</reference>
<evidence type="ECO:0000313" key="1">
    <source>
        <dbReference type="EMBL" id="OJH42453.1"/>
    </source>
</evidence>
<name>A0A1L9BJN1_9BACT</name>
<organism evidence="1 2">
    <name type="scientific">Cystobacter ferrugineus</name>
    <dbReference type="NCBI Taxonomy" id="83449"/>
    <lineage>
        <taxon>Bacteria</taxon>
        <taxon>Pseudomonadati</taxon>
        <taxon>Myxococcota</taxon>
        <taxon>Myxococcia</taxon>
        <taxon>Myxococcales</taxon>
        <taxon>Cystobacterineae</taxon>
        <taxon>Archangiaceae</taxon>
        <taxon>Cystobacter</taxon>
    </lineage>
</organism>
<keyword evidence="2" id="KW-1185">Reference proteome</keyword>
<comment type="caution">
    <text evidence="1">The sequence shown here is derived from an EMBL/GenBank/DDBJ whole genome shotgun (WGS) entry which is preliminary data.</text>
</comment>
<protein>
    <submittedName>
        <fullName evidence="1">Uncharacterized protein</fullName>
    </submittedName>
</protein>
<reference evidence="1 2" key="2">
    <citation type="submission" date="2016-12" db="EMBL/GenBank/DDBJ databases">
        <title>Draft Genome Sequence of Cystobacter ferrugineus Strain Cbfe23.</title>
        <authorList>
            <person name="Akbar S."/>
            <person name="Dowd S.E."/>
            <person name="Stevens D.C."/>
        </authorList>
    </citation>
    <scope>NUCLEOTIDE SEQUENCE [LARGE SCALE GENOMIC DNA]</scope>
    <source>
        <strain evidence="1 2">Cbfe23</strain>
    </source>
</reference>
<accession>A0A1L9BJN1</accession>
<evidence type="ECO:0000313" key="2">
    <source>
        <dbReference type="Proteomes" id="UP000182229"/>
    </source>
</evidence>
<dbReference type="EMBL" id="MPIN01000001">
    <property type="protein sequence ID" value="OJH42453.1"/>
    <property type="molecule type" value="Genomic_DNA"/>
</dbReference>
<gene>
    <name evidence="1" type="ORF">BON30_04465</name>
</gene>
<dbReference type="AlphaFoldDB" id="A0A1L9BJN1"/>
<dbReference type="Proteomes" id="UP000182229">
    <property type="component" value="Unassembled WGS sequence"/>
</dbReference>
<sequence length="91" mass="9843">MQIMEDTSRAFLRALYSIDASKGGALLSHDEVNALGETLRIPRSEFLDVIDKMQLERLVAVTFGGLSLTLEGKALAAEMDGTGARDSVETQ</sequence>
<proteinExistence type="predicted"/>